<proteinExistence type="predicted"/>
<accession>A0A369JR77</accession>
<gene>
    <name evidence="1" type="ORF">Hypma_010692</name>
</gene>
<name>A0A369JR77_HYPMA</name>
<sequence>MRLANLRIRSDTSVNPQTRSYCWALSPEWSHLVSGIGPHAASRGTCCVYVDKEAYTAPLTPPYPHEPFQGKVFCEQRGMIRPAADYVCDQLAQQGLVKCLECVKSLALGRSFSPTGLEFTDLTR</sequence>
<evidence type="ECO:0000313" key="2">
    <source>
        <dbReference type="Proteomes" id="UP000076154"/>
    </source>
</evidence>
<organism evidence="1 2">
    <name type="scientific">Hypsizygus marmoreus</name>
    <name type="common">White beech mushroom</name>
    <name type="synonym">Agaricus marmoreus</name>
    <dbReference type="NCBI Taxonomy" id="39966"/>
    <lineage>
        <taxon>Eukaryota</taxon>
        <taxon>Fungi</taxon>
        <taxon>Dikarya</taxon>
        <taxon>Basidiomycota</taxon>
        <taxon>Agaricomycotina</taxon>
        <taxon>Agaricomycetes</taxon>
        <taxon>Agaricomycetidae</taxon>
        <taxon>Agaricales</taxon>
        <taxon>Tricholomatineae</taxon>
        <taxon>Lyophyllaceae</taxon>
        <taxon>Hypsizygus</taxon>
    </lineage>
</organism>
<protein>
    <submittedName>
        <fullName evidence="1">Uncharacterized protein</fullName>
    </submittedName>
</protein>
<dbReference type="InParanoid" id="A0A369JR77"/>
<dbReference type="Proteomes" id="UP000076154">
    <property type="component" value="Unassembled WGS sequence"/>
</dbReference>
<evidence type="ECO:0000313" key="1">
    <source>
        <dbReference type="EMBL" id="RDB22193.1"/>
    </source>
</evidence>
<dbReference type="EMBL" id="LUEZ02000052">
    <property type="protein sequence ID" value="RDB22193.1"/>
    <property type="molecule type" value="Genomic_DNA"/>
</dbReference>
<comment type="caution">
    <text evidence="1">The sequence shown here is derived from an EMBL/GenBank/DDBJ whole genome shotgun (WGS) entry which is preliminary data.</text>
</comment>
<keyword evidence="2" id="KW-1185">Reference proteome</keyword>
<reference evidence="1" key="1">
    <citation type="submission" date="2018-04" db="EMBL/GenBank/DDBJ databases">
        <title>Whole genome sequencing of Hypsizygus marmoreus.</title>
        <authorList>
            <person name="Choi I.-G."/>
            <person name="Min B."/>
            <person name="Kim J.-G."/>
            <person name="Kim S."/>
            <person name="Oh Y.-L."/>
            <person name="Kong W.-S."/>
            <person name="Park H."/>
            <person name="Jeong J."/>
            <person name="Song E.-S."/>
        </authorList>
    </citation>
    <scope>NUCLEOTIDE SEQUENCE [LARGE SCALE GENOMIC DNA]</scope>
    <source>
        <strain evidence="1">51987-8</strain>
    </source>
</reference>
<dbReference type="AlphaFoldDB" id="A0A369JR77"/>